<dbReference type="Proteomes" id="UP000054007">
    <property type="component" value="Unassembled WGS sequence"/>
</dbReference>
<feature type="domain" description="AMP-dependent synthetase/ligase" evidence="3">
    <location>
        <begin position="52"/>
        <end position="353"/>
    </location>
</feature>
<dbReference type="Gene3D" id="3.40.50.12780">
    <property type="entry name" value="N-terminal domain of ligase-like"/>
    <property type="match status" value="1"/>
</dbReference>
<organism evidence="5 6">
    <name type="scientific">Cylindrobasidium torrendii FP15055 ss-10</name>
    <dbReference type="NCBI Taxonomy" id="1314674"/>
    <lineage>
        <taxon>Eukaryota</taxon>
        <taxon>Fungi</taxon>
        <taxon>Dikarya</taxon>
        <taxon>Basidiomycota</taxon>
        <taxon>Agaricomycotina</taxon>
        <taxon>Agaricomycetes</taxon>
        <taxon>Agaricomycetidae</taxon>
        <taxon>Agaricales</taxon>
        <taxon>Marasmiineae</taxon>
        <taxon>Physalacriaceae</taxon>
        <taxon>Cylindrobasidium</taxon>
    </lineage>
</organism>
<reference evidence="5 6" key="1">
    <citation type="journal article" date="2015" name="Fungal Genet. Biol.">
        <title>Evolution of novel wood decay mechanisms in Agaricales revealed by the genome sequences of Fistulina hepatica and Cylindrobasidium torrendii.</title>
        <authorList>
            <person name="Floudas D."/>
            <person name="Held B.W."/>
            <person name="Riley R."/>
            <person name="Nagy L.G."/>
            <person name="Koehler G."/>
            <person name="Ransdell A.S."/>
            <person name="Younus H."/>
            <person name="Chow J."/>
            <person name="Chiniquy J."/>
            <person name="Lipzen A."/>
            <person name="Tritt A."/>
            <person name="Sun H."/>
            <person name="Haridas S."/>
            <person name="LaButti K."/>
            <person name="Ohm R.A."/>
            <person name="Kues U."/>
            <person name="Blanchette R.A."/>
            <person name="Grigoriev I.V."/>
            <person name="Minto R.E."/>
            <person name="Hibbett D.S."/>
        </authorList>
    </citation>
    <scope>NUCLEOTIDE SEQUENCE [LARGE SCALE GENOMIC DNA]</scope>
    <source>
        <strain evidence="5 6">FP15055 ss-10</strain>
    </source>
</reference>
<evidence type="ECO:0000313" key="6">
    <source>
        <dbReference type="Proteomes" id="UP000054007"/>
    </source>
</evidence>
<dbReference type="SUPFAM" id="SSF47336">
    <property type="entry name" value="ACP-like"/>
    <property type="match status" value="1"/>
</dbReference>
<dbReference type="PANTHER" id="PTHR43439:SF2">
    <property type="entry name" value="ENZYME, PUTATIVE (JCVI)-RELATED"/>
    <property type="match status" value="1"/>
</dbReference>
<gene>
    <name evidence="5" type="ORF">CYLTODRAFT_441999</name>
</gene>
<dbReference type="SUPFAM" id="SSF56801">
    <property type="entry name" value="Acetyl-CoA synthetase-like"/>
    <property type="match status" value="1"/>
</dbReference>
<protein>
    <submittedName>
        <fullName evidence="5">NRPS-like enzyme</fullName>
    </submittedName>
</protein>
<keyword evidence="6" id="KW-1185">Reference proteome</keyword>
<dbReference type="OrthoDB" id="429813at2759"/>
<dbReference type="InterPro" id="IPR029058">
    <property type="entry name" value="AB_hydrolase_fold"/>
</dbReference>
<dbReference type="Pfam" id="PF00975">
    <property type="entry name" value="Thioesterase"/>
    <property type="match status" value="1"/>
</dbReference>
<dbReference type="STRING" id="1314674.A0A0D7BJL2"/>
<name>A0A0D7BJL2_9AGAR</name>
<dbReference type="Gene3D" id="3.40.50.1820">
    <property type="entry name" value="alpha/beta hydrolase"/>
    <property type="match status" value="1"/>
</dbReference>
<evidence type="ECO:0000259" key="4">
    <source>
        <dbReference type="Pfam" id="PF00975"/>
    </source>
</evidence>
<evidence type="ECO:0000313" key="5">
    <source>
        <dbReference type="EMBL" id="KIY70430.1"/>
    </source>
</evidence>
<dbReference type="InterPro" id="IPR001031">
    <property type="entry name" value="Thioesterase"/>
</dbReference>
<dbReference type="InterPro" id="IPR042099">
    <property type="entry name" value="ANL_N_sf"/>
</dbReference>
<evidence type="ECO:0000256" key="1">
    <source>
        <dbReference type="ARBA" id="ARBA00022450"/>
    </source>
</evidence>
<sequence>MAYSRTLQGHNHPTFRGPPLDGSLAFPGLFEYNAHHSPHHTWMRYAEEDALHICHDISWSQGIKAIRAAAYRVSEALGRPKAPVVVAILAATDSITYVTTTAGIMGSGNIPFPISQRNSPAAVAHLLRETKATALYVSRDPGMQELAHLALKELEAEMTVTLLVMPTFDELYRPLREAPPLDVPQYDLDTTGLIMHSSGTTRFPSPIRLSQRYLLFLGSSHEYGEVDLCGLVMSFHASPMFHLLGLYCLMGSVTTGYIVSLFAPCEGPPAPSTPTRVLEAALATRTDFLISVPLFIEEYSKSAKDIEAIKNFKALIYAGAPIAKHVGDELSAQGIKLFYYYGSTECWVVTMNLPKSVAVEGWEWMPFSSHITKYLIPFEGIENVYRLIIGFEPGAFYKPAVLNSEIEGKPVYDTKDLIVLHPTNSNLFRVYGRFDEQIMHSSGVKTNPIPIEAILCKDERIRGAIMFGRGKFQPGVLVIPSPGYEIDPDDVQALKDFRTSIWDTVELANMNAPQHSRIFKEMIIVEKPSKPIEFTAKGAPRRPTTIVEYTPEIEALYAAVDKLAQLRTAMPASLEAGPIKDALARFVRGLMPHADVPDDGDIFAYGADSLVATAIRNYVIGILNKAGTSASVIRAFPGQFVFEHPTVQGLSELLYGIIKKEGDVLTSDNLASVTELPNLLAPARAGQTIVKIHDVPGETPLIVLHGGSGGLAEYSEWQTKFHTSVWGIQITPDAPLDGLPTLATFYVDRILENQALGPFKIAGYSASGALSVLVVLELEKRGHEVERLIFLDTHPAYFAHIYNALGNPKPTEQTGPQALNADMFVNMLKHDSSQNSARTVEQFFSSLTGTAMGESTAISRLVEGMAKFVLLTDAFAYELATDEEGVQSMETVRRWVGSVKAPKTVYIASKGLKVMLGDGKHEDFGDGDLGSRVVHVEGGHWEFLWNSDFLEDIQKS</sequence>
<dbReference type="PANTHER" id="PTHR43439">
    <property type="entry name" value="PHENYLACETATE-COENZYME A LIGASE"/>
    <property type="match status" value="1"/>
</dbReference>
<accession>A0A0D7BJL2</accession>
<keyword evidence="1" id="KW-0596">Phosphopantetheine</keyword>
<evidence type="ECO:0000259" key="3">
    <source>
        <dbReference type="Pfam" id="PF00501"/>
    </source>
</evidence>
<feature type="non-terminal residue" evidence="5">
    <location>
        <position position="1"/>
    </location>
</feature>
<dbReference type="EMBL" id="KN880468">
    <property type="protein sequence ID" value="KIY70430.1"/>
    <property type="molecule type" value="Genomic_DNA"/>
</dbReference>
<dbReference type="InterPro" id="IPR036736">
    <property type="entry name" value="ACP-like_sf"/>
</dbReference>
<dbReference type="SUPFAM" id="SSF53474">
    <property type="entry name" value="alpha/beta-Hydrolases"/>
    <property type="match status" value="1"/>
</dbReference>
<dbReference type="Pfam" id="PF23562">
    <property type="entry name" value="AMP-binding_C_3"/>
    <property type="match status" value="1"/>
</dbReference>
<feature type="domain" description="Thioesterase" evidence="4">
    <location>
        <begin position="700"/>
        <end position="851"/>
    </location>
</feature>
<dbReference type="InterPro" id="IPR051414">
    <property type="entry name" value="Adenylate-forming_Reductase"/>
</dbReference>
<evidence type="ECO:0000256" key="2">
    <source>
        <dbReference type="ARBA" id="ARBA00022553"/>
    </source>
</evidence>
<dbReference type="InterPro" id="IPR000873">
    <property type="entry name" value="AMP-dep_synth/lig_dom"/>
</dbReference>
<keyword evidence="2" id="KW-0597">Phosphoprotein</keyword>
<proteinExistence type="predicted"/>
<dbReference type="Pfam" id="PF00501">
    <property type="entry name" value="AMP-binding"/>
    <property type="match status" value="1"/>
</dbReference>
<dbReference type="AlphaFoldDB" id="A0A0D7BJL2"/>